<dbReference type="Proteomes" id="UP000886998">
    <property type="component" value="Unassembled WGS sequence"/>
</dbReference>
<feature type="compositionally biased region" description="Basic residues" evidence="1">
    <location>
        <begin position="27"/>
        <end position="37"/>
    </location>
</feature>
<proteinExistence type="predicted"/>
<feature type="region of interest" description="Disordered" evidence="1">
    <location>
        <begin position="1"/>
        <end position="46"/>
    </location>
</feature>
<evidence type="ECO:0000313" key="3">
    <source>
        <dbReference type="Proteomes" id="UP000886998"/>
    </source>
</evidence>
<keyword evidence="3" id="KW-1185">Reference proteome</keyword>
<sequence length="239" mass="26249">MVPPDNKGFPTTSPTATFPDFREKFHPRFPKRPRLRSRGCPTISGQGDRGVSPFVWESSHFITGGFFHRVCGLGFKPQSKGPKEHNLTEVSLGSRKAEKAGKGGQWDETPPHVLGKPGSPLCGVADEKPPIVRRPQEPRKDAFAAAAKRKVKSIFPLIPYFKKLGRGLEIVPMIVGALGSWDPSNDRFLQRGGHLGGPPRHLNAYVCRIRSDGVGGIYIQTTGKQQYKKDCCPHSEVGC</sequence>
<evidence type="ECO:0000313" key="2">
    <source>
        <dbReference type="EMBL" id="GFY58478.1"/>
    </source>
</evidence>
<feature type="region of interest" description="Disordered" evidence="1">
    <location>
        <begin position="78"/>
        <end position="120"/>
    </location>
</feature>
<evidence type="ECO:0000256" key="1">
    <source>
        <dbReference type="SAM" id="MobiDB-lite"/>
    </source>
</evidence>
<dbReference type="AlphaFoldDB" id="A0A8X6XQS5"/>
<gene>
    <name evidence="2" type="ORF">TNIN_34111</name>
</gene>
<accession>A0A8X6XQS5</accession>
<protein>
    <submittedName>
        <fullName evidence="2">Uncharacterized protein</fullName>
    </submittedName>
</protein>
<organism evidence="2 3">
    <name type="scientific">Trichonephila inaurata madagascariensis</name>
    <dbReference type="NCBI Taxonomy" id="2747483"/>
    <lineage>
        <taxon>Eukaryota</taxon>
        <taxon>Metazoa</taxon>
        <taxon>Ecdysozoa</taxon>
        <taxon>Arthropoda</taxon>
        <taxon>Chelicerata</taxon>
        <taxon>Arachnida</taxon>
        <taxon>Araneae</taxon>
        <taxon>Araneomorphae</taxon>
        <taxon>Entelegynae</taxon>
        <taxon>Araneoidea</taxon>
        <taxon>Nephilidae</taxon>
        <taxon>Trichonephila</taxon>
        <taxon>Trichonephila inaurata</taxon>
    </lineage>
</organism>
<dbReference type="EMBL" id="BMAV01012110">
    <property type="protein sequence ID" value="GFY58478.1"/>
    <property type="molecule type" value="Genomic_DNA"/>
</dbReference>
<comment type="caution">
    <text evidence="2">The sequence shown here is derived from an EMBL/GenBank/DDBJ whole genome shotgun (WGS) entry which is preliminary data.</text>
</comment>
<name>A0A8X6XQS5_9ARAC</name>
<reference evidence="2" key="1">
    <citation type="submission" date="2020-08" db="EMBL/GenBank/DDBJ databases">
        <title>Multicomponent nature underlies the extraordinary mechanical properties of spider dragline silk.</title>
        <authorList>
            <person name="Kono N."/>
            <person name="Nakamura H."/>
            <person name="Mori M."/>
            <person name="Yoshida Y."/>
            <person name="Ohtoshi R."/>
            <person name="Malay A.D."/>
            <person name="Moran D.A.P."/>
            <person name="Tomita M."/>
            <person name="Numata K."/>
            <person name="Arakawa K."/>
        </authorList>
    </citation>
    <scope>NUCLEOTIDE SEQUENCE</scope>
</reference>